<evidence type="ECO:0000259" key="9">
    <source>
        <dbReference type="Pfam" id="PF23559"/>
    </source>
</evidence>
<keyword evidence="6" id="KW-0175">Coiled coil</keyword>
<comment type="caution">
    <text evidence="11">The sequence shown here is derived from an EMBL/GenBank/DDBJ whole genome shotgun (WGS) entry which is preliminary data.</text>
</comment>
<dbReference type="GO" id="GO:0042742">
    <property type="term" value="P:defense response to bacterium"/>
    <property type="evidence" value="ECO:0007669"/>
    <property type="project" value="UniProtKB-ARBA"/>
</dbReference>
<dbReference type="Gene3D" id="3.80.10.10">
    <property type="entry name" value="Ribonuclease Inhibitor"/>
    <property type="match status" value="1"/>
</dbReference>
<dbReference type="ExpressionAtlas" id="A0A3L6G0H3">
    <property type="expression patterns" value="baseline and differential"/>
</dbReference>
<reference evidence="11" key="1">
    <citation type="journal article" date="2018" name="Nat. Genet.">
        <title>Extensive intraspecific gene order and gene structural variations between Mo17 and other maize genomes.</title>
        <authorList>
            <person name="Sun S."/>
            <person name="Zhou Y."/>
            <person name="Chen J."/>
            <person name="Shi J."/>
            <person name="Zhao H."/>
            <person name="Zhao H."/>
            <person name="Song W."/>
            <person name="Zhang M."/>
            <person name="Cui Y."/>
            <person name="Dong X."/>
            <person name="Liu H."/>
            <person name="Ma X."/>
            <person name="Jiao Y."/>
            <person name="Wang B."/>
            <person name="Wei X."/>
            <person name="Stein J.C."/>
            <person name="Glaubitz J.C."/>
            <person name="Lu F."/>
            <person name="Yu G."/>
            <person name="Liang C."/>
            <person name="Fengler K."/>
            <person name="Li B."/>
            <person name="Rafalski A."/>
            <person name="Schnable P.S."/>
            <person name="Ware D.H."/>
            <person name="Buckler E.S."/>
            <person name="Lai J."/>
        </authorList>
    </citation>
    <scope>NUCLEOTIDE SEQUENCE [LARGE SCALE GENOMIC DNA]</scope>
    <source>
        <tissue evidence="11">Seedling</tissue>
    </source>
</reference>
<keyword evidence="3" id="KW-0677">Repeat</keyword>
<dbReference type="AlphaFoldDB" id="A0A3L6G0H3"/>
<dbReference type="InterPro" id="IPR036388">
    <property type="entry name" value="WH-like_DNA-bd_sf"/>
</dbReference>
<dbReference type="Gene3D" id="1.10.8.430">
    <property type="entry name" value="Helical domain of apoptotic protease-activating factors"/>
    <property type="match status" value="1"/>
</dbReference>
<comment type="similarity">
    <text evidence="1">Belongs to the disease resistance NB-LRR family.</text>
</comment>
<dbReference type="Proteomes" id="UP000251960">
    <property type="component" value="Chromosome 2"/>
</dbReference>
<sequence>MDLVSGAIGKLAPKLLQLLQDEYNLQKGVRHQIQFLSEELESIHGALRKVAAVPPDQLDEQVKIWARQVREASYDMEDILDTFLVRVEGRPEPSGDQGRLKGAVKRMGKLFVDAKARRDIASAIEAIKGQLQQVSERRDRCKVDDIVAKLAASSTIDPRLEAMYREVTQLVGIDGAMGELIPMLSLTGDDVSNKELKVVSVLGIGGLGKTTLAKVVYDKLKSQFDCGAFVPVGRNPDLKKVFRDILMDLDEHRYTDLNMLILDERQLINKLRDFLEICSHSITQVIHDVAMYIIVIDDVWEAKSWETLRLAFIDNNKGSRIISTTRKSEVTSGNKVYKPKPLSDDNSKRLFYTRIFGGEDKCPGNEVDEVSDKILRKCGGIPLAIITMASLLVGKSWGQWFEICNSIGFGDKDIEQVDKTMSILSLSYYDLPCHLRTCLLYLSSFPEDYIIDKNSLIWKWIAENFVHKKPGVWLFEVGEGYFNDLVNRSMIQAVASKDSSIIDGCRVHDMVLDLLRSLAREENFVTVLYNDEDMLSEISSTRRLAHQKSTMDAHLHNYKQGMQHLRSLTVYRCGADKELSFLLSFKLLRVLDLENVYTTSWHNARHIGNLIHLRYLGLKRTYMPELPEEIGALKFLQTLDLVENFFMEELPSSIGQLTELVCLRASGLITSMPRGVIKRLTALEELAVQCQFNERFCRYQGQFKELGSLSELRVLKIKVISTMEQSILPDLMQSLGNLHKIQSLKLESHPGCGRADNAMFDAMALPGHLRHLLVSEYFVHLYRLPSCINPLCLVKLSHLELYVIDMDEHSMQILGELAELRHLVLSTRSTVRVNNVAADGFFHKLRSCKFYTSMVLFVLNEDSSVSFTLWNGTDDLVLSYGKKDGECPSAPAVMPNLEELLFSAQPKWSLMKCQGSHGNLGLEHLPSLQKVTAVISCELYMFEAEKMEAELGISCDRYFVEAWVMDAEDGLRDAIGVHPNHPTLVLGRKNEGVLASDVSDDTDADSATRRT</sequence>
<proteinExistence type="inferred from homology"/>
<evidence type="ECO:0000259" key="8">
    <source>
        <dbReference type="Pfam" id="PF18052"/>
    </source>
</evidence>
<feature type="domain" description="NB-ARC" evidence="7">
    <location>
        <begin position="193"/>
        <end position="356"/>
    </location>
</feature>
<accession>A0A3L6G0H3</accession>
<evidence type="ECO:0000256" key="6">
    <source>
        <dbReference type="ARBA" id="ARBA00023054"/>
    </source>
</evidence>
<dbReference type="InterPro" id="IPR058922">
    <property type="entry name" value="WHD_DRP"/>
</dbReference>
<organism evidence="11">
    <name type="scientific">Zea mays</name>
    <name type="common">Maize</name>
    <dbReference type="NCBI Taxonomy" id="4577"/>
    <lineage>
        <taxon>Eukaryota</taxon>
        <taxon>Viridiplantae</taxon>
        <taxon>Streptophyta</taxon>
        <taxon>Embryophyta</taxon>
        <taxon>Tracheophyta</taxon>
        <taxon>Spermatophyta</taxon>
        <taxon>Magnoliopsida</taxon>
        <taxon>Liliopsida</taxon>
        <taxon>Poales</taxon>
        <taxon>Poaceae</taxon>
        <taxon>PACMAD clade</taxon>
        <taxon>Panicoideae</taxon>
        <taxon>Andropogonodae</taxon>
        <taxon>Andropogoneae</taxon>
        <taxon>Tripsacinae</taxon>
        <taxon>Zea</taxon>
    </lineage>
</organism>
<dbReference type="Gene3D" id="1.20.5.4130">
    <property type="match status" value="1"/>
</dbReference>
<evidence type="ECO:0000256" key="3">
    <source>
        <dbReference type="ARBA" id="ARBA00022737"/>
    </source>
</evidence>
<dbReference type="InterPro" id="IPR041118">
    <property type="entry name" value="Rx_N"/>
</dbReference>
<dbReference type="Pfam" id="PF00931">
    <property type="entry name" value="NB-ARC"/>
    <property type="match status" value="1"/>
</dbReference>
<keyword evidence="4" id="KW-0547">Nucleotide-binding</keyword>
<dbReference type="InterPro" id="IPR027417">
    <property type="entry name" value="P-loop_NTPase"/>
</dbReference>
<evidence type="ECO:0000256" key="4">
    <source>
        <dbReference type="ARBA" id="ARBA00022741"/>
    </source>
</evidence>
<evidence type="ECO:0000256" key="5">
    <source>
        <dbReference type="ARBA" id="ARBA00022821"/>
    </source>
</evidence>
<dbReference type="PRINTS" id="PR00364">
    <property type="entry name" value="DISEASERSIST"/>
</dbReference>
<dbReference type="CDD" id="cd14798">
    <property type="entry name" value="RX-CC_like"/>
    <property type="match status" value="1"/>
</dbReference>
<name>A0A3L6G0H3_MAIZE</name>
<dbReference type="InterPro" id="IPR042197">
    <property type="entry name" value="Apaf_helical"/>
</dbReference>
<dbReference type="EMBL" id="NCVQ01000003">
    <property type="protein sequence ID" value="PWZ40608.1"/>
    <property type="molecule type" value="Genomic_DNA"/>
</dbReference>
<evidence type="ECO:0000259" key="7">
    <source>
        <dbReference type="Pfam" id="PF00931"/>
    </source>
</evidence>
<dbReference type="Pfam" id="PF23598">
    <property type="entry name" value="LRR_14"/>
    <property type="match status" value="1"/>
</dbReference>
<protein>
    <submittedName>
        <fullName evidence="11">Putative disease resistance RPP8-like protein 2</fullName>
    </submittedName>
</protein>
<dbReference type="InterPro" id="IPR055414">
    <property type="entry name" value="LRR_R13L4/SHOC2-like"/>
</dbReference>
<dbReference type="PANTHER" id="PTHR23155">
    <property type="entry name" value="DISEASE RESISTANCE PROTEIN RP"/>
    <property type="match status" value="1"/>
</dbReference>
<dbReference type="Gene3D" id="1.10.10.10">
    <property type="entry name" value="Winged helix-like DNA-binding domain superfamily/Winged helix DNA-binding domain"/>
    <property type="match status" value="1"/>
</dbReference>
<dbReference type="PANTHER" id="PTHR23155:SF1116">
    <property type="entry name" value="OS12G0273300 PROTEIN"/>
    <property type="match status" value="1"/>
</dbReference>
<keyword evidence="2" id="KW-0433">Leucine-rich repeat</keyword>
<dbReference type="Pfam" id="PF18052">
    <property type="entry name" value="Rx_N"/>
    <property type="match status" value="1"/>
</dbReference>
<dbReference type="Pfam" id="PF23559">
    <property type="entry name" value="WHD_DRP"/>
    <property type="match status" value="1"/>
</dbReference>
<evidence type="ECO:0000313" key="11">
    <source>
        <dbReference type="EMBL" id="PWZ40608.1"/>
    </source>
</evidence>
<dbReference type="GO" id="GO:0002758">
    <property type="term" value="P:innate immune response-activating signaling pathway"/>
    <property type="evidence" value="ECO:0007669"/>
    <property type="project" value="UniProtKB-ARBA"/>
</dbReference>
<dbReference type="InterPro" id="IPR032675">
    <property type="entry name" value="LRR_dom_sf"/>
</dbReference>
<dbReference type="Gene3D" id="3.40.50.300">
    <property type="entry name" value="P-loop containing nucleotide triphosphate hydrolases"/>
    <property type="match status" value="1"/>
</dbReference>
<dbReference type="FunFam" id="1.10.10.10:FF:000322">
    <property type="entry name" value="Probable disease resistance protein At1g63360"/>
    <property type="match status" value="1"/>
</dbReference>
<gene>
    <name evidence="11" type="primary">RPP8L2_1</name>
    <name evidence="11" type="ORF">Zm00014a_011706</name>
</gene>
<dbReference type="InterPro" id="IPR038005">
    <property type="entry name" value="RX-like_CC"/>
</dbReference>
<evidence type="ECO:0000256" key="1">
    <source>
        <dbReference type="ARBA" id="ARBA00008894"/>
    </source>
</evidence>
<dbReference type="SUPFAM" id="SSF52540">
    <property type="entry name" value="P-loop containing nucleoside triphosphate hydrolases"/>
    <property type="match status" value="1"/>
</dbReference>
<keyword evidence="5" id="KW-0611">Plant defense</keyword>
<feature type="domain" description="Disease resistance R13L4/SHOC-2-like LRR" evidence="10">
    <location>
        <begin position="564"/>
        <end position="984"/>
    </location>
</feature>
<feature type="domain" description="Disease resistance protein winged helix" evidence="9">
    <location>
        <begin position="445"/>
        <end position="514"/>
    </location>
</feature>
<dbReference type="GO" id="GO:0009626">
    <property type="term" value="P:plant-type hypersensitive response"/>
    <property type="evidence" value="ECO:0007669"/>
    <property type="project" value="UniProtKB-ARBA"/>
</dbReference>
<evidence type="ECO:0000256" key="2">
    <source>
        <dbReference type="ARBA" id="ARBA00022614"/>
    </source>
</evidence>
<dbReference type="SUPFAM" id="SSF52058">
    <property type="entry name" value="L domain-like"/>
    <property type="match status" value="1"/>
</dbReference>
<dbReference type="InterPro" id="IPR044974">
    <property type="entry name" value="Disease_R_plants"/>
</dbReference>
<dbReference type="GO" id="GO:0043531">
    <property type="term" value="F:ADP binding"/>
    <property type="evidence" value="ECO:0007669"/>
    <property type="project" value="InterPro"/>
</dbReference>
<dbReference type="InterPro" id="IPR002182">
    <property type="entry name" value="NB-ARC"/>
</dbReference>
<feature type="domain" description="Disease resistance N-terminal" evidence="8">
    <location>
        <begin position="7"/>
        <end position="92"/>
    </location>
</feature>
<evidence type="ECO:0000259" key="10">
    <source>
        <dbReference type="Pfam" id="PF23598"/>
    </source>
</evidence>